<dbReference type="GO" id="GO:0004397">
    <property type="term" value="F:histidine ammonia-lyase activity"/>
    <property type="evidence" value="ECO:0007669"/>
    <property type="project" value="UniProtKB-EC"/>
</dbReference>
<organism evidence="1 2">
    <name type="scientific">Ancylobacter tetraedralis</name>
    <dbReference type="NCBI Taxonomy" id="217068"/>
    <lineage>
        <taxon>Bacteria</taxon>
        <taxon>Pseudomonadati</taxon>
        <taxon>Pseudomonadota</taxon>
        <taxon>Alphaproteobacteria</taxon>
        <taxon>Hyphomicrobiales</taxon>
        <taxon>Xanthobacteraceae</taxon>
        <taxon>Ancylobacter</taxon>
    </lineage>
</organism>
<dbReference type="Pfam" id="PF00221">
    <property type="entry name" value="Lyase_aromatic"/>
    <property type="match status" value="1"/>
</dbReference>
<dbReference type="RefSeq" id="WP_183190841.1">
    <property type="nucleotide sequence ID" value="NZ_JACICD010000006.1"/>
</dbReference>
<dbReference type="Gene3D" id="1.10.275.10">
    <property type="entry name" value="Fumarase/aspartase (N-terminal domain)"/>
    <property type="match status" value="1"/>
</dbReference>
<accession>A0A839ZD67</accession>
<name>A0A839ZD67_9HYPH</name>
<evidence type="ECO:0000313" key="2">
    <source>
        <dbReference type="Proteomes" id="UP000533469"/>
    </source>
</evidence>
<dbReference type="SUPFAM" id="SSF48557">
    <property type="entry name" value="L-aspartase-like"/>
    <property type="match status" value="1"/>
</dbReference>
<dbReference type="EMBL" id="JACICD010000006">
    <property type="protein sequence ID" value="MBB3772684.1"/>
    <property type="molecule type" value="Genomic_DNA"/>
</dbReference>
<comment type="caution">
    <text evidence="1">The sequence shown here is derived from an EMBL/GenBank/DDBJ whole genome shotgun (WGS) entry which is preliminary data.</text>
</comment>
<sequence>MSLIQLGSTTVSLGAILSLVEQGSQIALDPAAVARVAAARAVVDRYASGDEPIYGLNTGLGGNVGYRIPPEEIEAFQVKMVRGRCIGVGEAFPERAGRAMLLCRIIGMAQGGSGITPAVLDLMVSMFNAGITPVVPGRGSIGGGDLGLCAHIGATLIGRGEVYVQGRRQPAGEALRAAGLAPARLGPKDGLAILNASAVSCGYASLVLAELSDVLVASMAVAALAGEGYAANPRIFDARLAAARPARGQETAARAFRAALSGSYLHDEGAARSIQDALCFRVLSQIYGPALASFETAVGSVRTEVNGAADNPLVMADDDLIRSTANFHTPDIALSFDTMAIANTQLATASAYRTIKMMNAQLSGLPKYLSPLGGASNGYNSMQKTVSALQGEVRLKAFPASTDSIPVSESVEDHAPQTPLAIRKLEEQILPLRLIFAIEALVATQAVDLRGAPRLAPTTGALYEAIRAEIPMLEDDRENGPDADRVAAILHDAPLLRTLRAGLADETLFSLG</sequence>
<keyword evidence="1" id="KW-0456">Lyase</keyword>
<dbReference type="Proteomes" id="UP000533469">
    <property type="component" value="Unassembled WGS sequence"/>
</dbReference>
<dbReference type="InterPro" id="IPR024083">
    <property type="entry name" value="Fumarase/histidase_N"/>
</dbReference>
<reference evidence="1 2" key="1">
    <citation type="submission" date="2020-08" db="EMBL/GenBank/DDBJ databases">
        <title>Genomic Encyclopedia of Type Strains, Phase IV (KMG-IV): sequencing the most valuable type-strain genomes for metagenomic binning, comparative biology and taxonomic classification.</title>
        <authorList>
            <person name="Goeker M."/>
        </authorList>
    </citation>
    <scope>NUCLEOTIDE SEQUENCE [LARGE SCALE GENOMIC DNA]</scope>
    <source>
        <strain evidence="1 2">DSM 5895</strain>
    </source>
</reference>
<proteinExistence type="predicted"/>
<dbReference type="InterPro" id="IPR001106">
    <property type="entry name" value="Aromatic_Lyase"/>
</dbReference>
<keyword evidence="2" id="KW-1185">Reference proteome</keyword>
<dbReference type="Gene3D" id="1.20.200.10">
    <property type="entry name" value="Fumarase/aspartase (Central domain)"/>
    <property type="match status" value="1"/>
</dbReference>
<protein>
    <submittedName>
        <fullName evidence="1">Histidine ammonia-lyase</fullName>
        <ecNumber evidence="1">4.3.1.3</ecNumber>
    </submittedName>
</protein>
<evidence type="ECO:0000313" key="1">
    <source>
        <dbReference type="EMBL" id="MBB3772684.1"/>
    </source>
</evidence>
<dbReference type="InterPro" id="IPR008948">
    <property type="entry name" value="L-Aspartase-like"/>
</dbReference>
<dbReference type="EC" id="4.3.1.3" evidence="1"/>
<gene>
    <name evidence="1" type="ORF">FHS55_003305</name>
</gene>
<dbReference type="AlphaFoldDB" id="A0A839ZD67"/>
<dbReference type="PANTHER" id="PTHR10362">
    <property type="entry name" value="HISTIDINE AMMONIA-LYASE"/>
    <property type="match status" value="1"/>
</dbReference>
<dbReference type="CDD" id="cd00332">
    <property type="entry name" value="PAL-HAL"/>
    <property type="match status" value="1"/>
</dbReference>